<protein>
    <submittedName>
        <fullName evidence="1">Uncharacterized protein</fullName>
    </submittedName>
</protein>
<accession>A0A8T7H6D4</accession>
<sequence>MAEATKTPTGVVEAYEKLAREVLERPESIPSAIHNLLLKLAETHPGAVYWIIRKFYQEYLRLYVSDTGYIGIADRYEPDLMYPGDIAIYMVPESPQEGDVVQITFTDKDEVSVYVIHGRVLRCNEDRSIQIEDTSTGEDYRVVEWNILGKLVKVIPFGSDEWQELFQASSVPKEWVAASVEGNITSLQKSDVSGKDEVISELRGRLAKLV</sequence>
<reference evidence="1" key="1">
    <citation type="submission" date="2020-05" db="EMBL/GenBank/DDBJ databases">
        <title>The first insight into the ecology of ammonia-tolerant syntrophic propionate oxidizing bacteria.</title>
        <authorList>
            <person name="Singh A."/>
            <person name="Schnurer A."/>
            <person name="Westerholm M."/>
        </authorList>
    </citation>
    <scope>NUCLEOTIDE SEQUENCE</scope>
    <source>
        <strain evidence="1">MAG54</strain>
    </source>
</reference>
<dbReference type="AlphaFoldDB" id="A0A8T7H6D4"/>
<dbReference type="Proteomes" id="UP000737555">
    <property type="component" value="Unassembled WGS sequence"/>
</dbReference>
<name>A0A8T7H6D4_9EURY</name>
<proteinExistence type="predicted"/>
<comment type="caution">
    <text evidence="1">The sequence shown here is derived from an EMBL/GenBank/DDBJ whole genome shotgun (WGS) entry which is preliminary data.</text>
</comment>
<evidence type="ECO:0000313" key="1">
    <source>
        <dbReference type="EMBL" id="NQS79372.1"/>
    </source>
</evidence>
<gene>
    <name evidence="1" type="ORF">HQQ74_11890</name>
</gene>
<dbReference type="EMBL" id="JABMJE010000314">
    <property type="protein sequence ID" value="NQS79372.1"/>
    <property type="molecule type" value="Genomic_DNA"/>
</dbReference>
<organism evidence="1 2">
    <name type="scientific">Methanoculleus bourgensis</name>
    <dbReference type="NCBI Taxonomy" id="83986"/>
    <lineage>
        <taxon>Archaea</taxon>
        <taxon>Methanobacteriati</taxon>
        <taxon>Methanobacteriota</taxon>
        <taxon>Stenosarchaea group</taxon>
        <taxon>Methanomicrobia</taxon>
        <taxon>Methanomicrobiales</taxon>
        <taxon>Methanomicrobiaceae</taxon>
        <taxon>Methanoculleus</taxon>
    </lineage>
</organism>
<evidence type="ECO:0000313" key="2">
    <source>
        <dbReference type="Proteomes" id="UP000737555"/>
    </source>
</evidence>